<evidence type="ECO:0000256" key="3">
    <source>
        <dbReference type="PIRSR" id="PIRSR036894-1"/>
    </source>
</evidence>
<dbReference type="PANTHER" id="PTHR42742">
    <property type="entry name" value="TRANSCRIPTIONAL REPRESSOR MPRA"/>
    <property type="match status" value="1"/>
</dbReference>
<dbReference type="AlphaFoldDB" id="W6A672"/>
<dbReference type="SUPFAM" id="SSF51182">
    <property type="entry name" value="RmlC-like cupins"/>
    <property type="match status" value="1"/>
</dbReference>
<keyword evidence="2 3" id="KW-0862">Zinc</keyword>
<feature type="binding site" evidence="3">
    <location>
        <position position="93"/>
    </location>
    <ligand>
        <name>Zn(2+)</name>
        <dbReference type="ChEBI" id="CHEBI:29105"/>
    </ligand>
</feature>
<dbReference type="PANTHER" id="PTHR42742:SF3">
    <property type="entry name" value="FRUCTOKINASE"/>
    <property type="match status" value="1"/>
</dbReference>
<keyword evidence="6" id="KW-0413">Isomerase</keyword>
<feature type="active site" evidence="4">
    <location>
        <position position="186"/>
    </location>
</feature>
<dbReference type="EMBL" id="CP006681">
    <property type="protein sequence ID" value="AHI52446.1"/>
    <property type="molecule type" value="Genomic_DNA"/>
</dbReference>
<name>W6A672_9MOLU</name>
<dbReference type="CDD" id="cd07010">
    <property type="entry name" value="cupin_PMI_type_I_N_bac"/>
    <property type="match status" value="1"/>
</dbReference>
<evidence type="ECO:0000256" key="2">
    <source>
        <dbReference type="ARBA" id="ARBA00022833"/>
    </source>
</evidence>
<dbReference type="InterPro" id="IPR011051">
    <property type="entry name" value="RmlC_Cupin_sf"/>
</dbReference>
<reference evidence="6 7" key="1">
    <citation type="journal article" date="2014" name="Genome Biol. Evol.">
        <title>Molecular evolution of the substrate utilization strategies and putative virulence factors in mosquito-associated Spiroplasma species.</title>
        <authorList>
            <person name="Chang T.H."/>
            <person name="Lo W.S."/>
            <person name="Ku C."/>
            <person name="Chen L.L."/>
            <person name="Kuo C.H."/>
        </authorList>
    </citation>
    <scope>NUCLEOTIDE SEQUENCE [LARGE SCALE GENOMIC DNA]</scope>
    <source>
        <strain evidence="6">AES-1</strain>
    </source>
</reference>
<dbReference type="RefSeq" id="WP_025362691.1">
    <property type="nucleotide sequence ID" value="NZ_CP006681.1"/>
</dbReference>
<dbReference type="STRING" id="1276246.SCULI_v1c01050"/>
<dbReference type="InterPro" id="IPR014710">
    <property type="entry name" value="RmlC-like_jellyroll"/>
</dbReference>
<dbReference type="Proteomes" id="UP000019267">
    <property type="component" value="Chromosome"/>
</dbReference>
<dbReference type="InterPro" id="IPR014628">
    <property type="entry name" value="Man6P_isomerase_Firm_short"/>
</dbReference>
<evidence type="ECO:0000313" key="7">
    <source>
        <dbReference type="Proteomes" id="UP000019267"/>
    </source>
</evidence>
<accession>W6A672</accession>
<evidence type="ECO:0000256" key="1">
    <source>
        <dbReference type="ARBA" id="ARBA00022723"/>
    </source>
</evidence>
<dbReference type="OrthoDB" id="9808275at2"/>
<dbReference type="HOGENOM" id="CLU_020529_0_0_14"/>
<dbReference type="eggNOG" id="COG1482">
    <property type="taxonomic scope" value="Bacteria"/>
</dbReference>
<proteinExistence type="predicted"/>
<dbReference type="Gene3D" id="2.60.120.10">
    <property type="entry name" value="Jelly Rolls"/>
    <property type="match status" value="1"/>
</dbReference>
<sequence length="296" mass="33900">MSNVFKIEPHFSERIWGGTKLKEFGFDIPSDNIGEAWVISAHPNGMGYLNVDNKRISLKEFFETNEVFKNSGTEFPLLSKIITANDYLSVQVHPDDKYALQHHNSLGKPESWYILDCPSDAKLIYGHHAKTIEEFKDAIENNILDVLEYVEIAPGDFIYVEPGKIHAITPGVTLFELQRSSDITYRLFDYNRLEKNGEPRELHIDHSLANIKIPDSEGLIIRSAKAMIFESQYFNLFLHDSEHKFEIKNQKWIQFTVIDKNCIVNGMEFKTGESGIAIIDNNFQISGQGKTLISWV</sequence>
<organism evidence="6 7">
    <name type="scientific">Spiroplasma culicicola AES-1</name>
    <dbReference type="NCBI Taxonomy" id="1276246"/>
    <lineage>
        <taxon>Bacteria</taxon>
        <taxon>Bacillati</taxon>
        <taxon>Mycoplasmatota</taxon>
        <taxon>Mollicutes</taxon>
        <taxon>Entomoplasmatales</taxon>
        <taxon>Spiroplasmataceae</taxon>
        <taxon>Spiroplasma</taxon>
    </lineage>
</organism>
<protein>
    <submittedName>
        <fullName evidence="6">Mannose-6-phosphate isomerase</fullName>
    </submittedName>
</protein>
<dbReference type="GO" id="GO:0008270">
    <property type="term" value="F:zinc ion binding"/>
    <property type="evidence" value="ECO:0007669"/>
    <property type="project" value="InterPro"/>
</dbReference>
<dbReference type="InterPro" id="IPR051804">
    <property type="entry name" value="Carb_Metab_Reg_Kinase/Isom"/>
</dbReference>
<feature type="domain" description="Phosphomannose isomerase type I catalytic" evidence="5">
    <location>
        <begin position="4"/>
        <end position="104"/>
    </location>
</feature>
<evidence type="ECO:0000313" key="6">
    <source>
        <dbReference type="EMBL" id="AHI52446.1"/>
    </source>
</evidence>
<dbReference type="InterPro" id="IPR046457">
    <property type="entry name" value="PMI_typeI_cat"/>
</dbReference>
<dbReference type="Pfam" id="PF20511">
    <property type="entry name" value="PMI_typeI_cat"/>
    <property type="match status" value="1"/>
</dbReference>
<dbReference type="KEGG" id="scq:SCULI_v1c01050"/>
<evidence type="ECO:0000259" key="5">
    <source>
        <dbReference type="Pfam" id="PF20511"/>
    </source>
</evidence>
<feature type="binding site" evidence="3">
    <location>
        <position position="166"/>
    </location>
    <ligand>
        <name>Zn(2+)</name>
        <dbReference type="ChEBI" id="CHEBI:29105"/>
    </ligand>
</feature>
<keyword evidence="7" id="KW-1185">Reference proteome</keyword>
<dbReference type="GO" id="GO:0004476">
    <property type="term" value="F:mannose-6-phosphate isomerase activity"/>
    <property type="evidence" value="ECO:0007669"/>
    <property type="project" value="InterPro"/>
</dbReference>
<keyword evidence="1 3" id="KW-0479">Metal-binding</keyword>
<dbReference type="GO" id="GO:0005975">
    <property type="term" value="P:carbohydrate metabolic process"/>
    <property type="evidence" value="ECO:0007669"/>
    <property type="project" value="InterPro"/>
</dbReference>
<gene>
    <name evidence="6" type="primary">manA</name>
    <name evidence="6" type="ORF">SCULI_v1c01050</name>
</gene>
<evidence type="ECO:0000256" key="4">
    <source>
        <dbReference type="PIRSR" id="PIRSR036894-2"/>
    </source>
</evidence>
<feature type="binding site" evidence="3">
    <location>
        <position position="110"/>
    </location>
    <ligand>
        <name>Zn(2+)</name>
        <dbReference type="ChEBI" id="CHEBI:29105"/>
    </ligand>
</feature>
<comment type="cofactor">
    <cofactor evidence="3">
        <name>Zn(2+)</name>
        <dbReference type="ChEBI" id="CHEBI:29105"/>
    </cofactor>
    <text evidence="3">Binds 1 zinc ion per subunit.</text>
</comment>
<dbReference type="PIRSF" id="PIRSF036894">
    <property type="entry name" value="PMI_Firm_short"/>
    <property type="match status" value="1"/>
</dbReference>
<dbReference type="PATRIC" id="fig|1276246.3.peg.104"/>